<dbReference type="PANTHER" id="PTHR15261:SF4">
    <property type="entry name" value="THROMBOSPONDIN-TYPE LAMININ G DOMAIN AND EAR REPEAT-CONTAINING PROTEIN"/>
    <property type="match status" value="1"/>
</dbReference>
<evidence type="ECO:0000259" key="5">
    <source>
        <dbReference type="SMART" id="SM00210"/>
    </source>
</evidence>
<sequence length="675" mass="77354">MRRETCPKKQTYLVLIIRLFSLVFVPHPPYLALPPVDLLEEAVPRVDQLPAGVSLVYDSHSHVHAFTFARDASDIYLRADRLLTGCQFFPYEFSVFMSMRMIRSPRREECLLSLYDEGSRQRVVSVVLSHDRLVFQFKDKRYKFRNNAYRDKKWHTYGFSMAADSVAMTTDCRDKRVRSVHTPFPNFLPLANTSFSLGRCKNHRTVFQGMLKDVILVAGADAVVRACPPKQTIRQGLDNIIKTFPGEMPSFLRALSAPTCYNPLPTFSTGPSQCEWTDVGNIAYDIYASKLKVCVNGVWREVSIGTEKRKLDYFVQHQQIDTGAESLDVEVFTIPDEGRFAVFANAAFGAGRPSVSTLFKWVNDRFELYQRLETNAAQSWEFFEIKSQFFLAVANYGNSTAEQANSTIFKWRKKRKKFRAYQQLPTWTARDVEHFTIGDQHYLAVANHAQGDKNLVDSVIYLWEEREGVFREQQRIMTVGAYDWTHFTVSGFHFLAVANAFTGQTTLTDSALYFFRDDTFVQFQTMETNGATDWEFFTIGDEVFLAVANAYNYGPQNYLDVDNYATNSTIYRLNQSKRVFEKYQSIPTYSAIDWEYMRLGEDHYLIVSNAQNGGEGQQLLSMVYRWQGVERFVPVHAMATLPNADLDAFSDGDNVYVVSASAKSATSQLLRVKFV</sequence>
<dbReference type="EMBL" id="PZQS01000001">
    <property type="protein sequence ID" value="PVD39545.1"/>
    <property type="molecule type" value="Genomic_DNA"/>
</dbReference>
<evidence type="ECO:0000256" key="3">
    <source>
        <dbReference type="ARBA" id="ARBA00022737"/>
    </source>
</evidence>
<dbReference type="Proteomes" id="UP000245119">
    <property type="component" value="Linkage Group LG1"/>
</dbReference>
<dbReference type="OrthoDB" id="408373at2759"/>
<protein>
    <recommendedName>
        <fullName evidence="5">Thrombospondin-like N-terminal domain-containing protein</fullName>
    </recommendedName>
</protein>
<dbReference type="InterPro" id="IPR013320">
    <property type="entry name" value="ConA-like_dom_sf"/>
</dbReference>
<comment type="subcellular location">
    <subcellularLocation>
        <location evidence="1">Cell projection</location>
        <location evidence="1">Stereocilium</location>
    </subcellularLocation>
</comment>
<keyword evidence="2" id="KW-0732">Signal</keyword>
<keyword evidence="4" id="KW-0472">Membrane</keyword>
<dbReference type="InterPro" id="IPR048287">
    <property type="entry name" value="TSPN-like_N"/>
</dbReference>
<evidence type="ECO:0000313" key="6">
    <source>
        <dbReference type="EMBL" id="PVD39545.1"/>
    </source>
</evidence>
<evidence type="ECO:0000256" key="1">
    <source>
        <dbReference type="ARBA" id="ARBA00004645"/>
    </source>
</evidence>
<evidence type="ECO:0000313" key="7">
    <source>
        <dbReference type="Proteomes" id="UP000245119"/>
    </source>
</evidence>
<dbReference type="Pfam" id="PF03736">
    <property type="entry name" value="EPTP"/>
    <property type="match status" value="5"/>
</dbReference>
<dbReference type="PROSITE" id="PS50912">
    <property type="entry name" value="EAR"/>
    <property type="match status" value="6"/>
</dbReference>
<dbReference type="SMART" id="SM00210">
    <property type="entry name" value="TSPN"/>
    <property type="match status" value="1"/>
</dbReference>
<evidence type="ECO:0000256" key="2">
    <source>
        <dbReference type="ARBA" id="ARBA00022729"/>
    </source>
</evidence>
<dbReference type="STRING" id="400727.A0A2T7Q1J8"/>
<evidence type="ECO:0000256" key="4">
    <source>
        <dbReference type="SAM" id="Phobius"/>
    </source>
</evidence>
<dbReference type="SUPFAM" id="SSF49899">
    <property type="entry name" value="Concanavalin A-like lectins/glucanases"/>
    <property type="match status" value="1"/>
</dbReference>
<dbReference type="InterPro" id="IPR009039">
    <property type="entry name" value="EAR"/>
</dbReference>
<dbReference type="GO" id="GO:0032420">
    <property type="term" value="C:stereocilium"/>
    <property type="evidence" value="ECO:0007669"/>
    <property type="project" value="UniProtKB-SubCell"/>
</dbReference>
<dbReference type="Gene3D" id="2.60.120.200">
    <property type="match status" value="1"/>
</dbReference>
<keyword evidence="7" id="KW-1185">Reference proteome</keyword>
<feature type="domain" description="Thrombospondin-like N-terminal" evidence="5">
    <location>
        <begin position="29"/>
        <end position="220"/>
    </location>
</feature>
<feature type="transmembrane region" description="Helical" evidence="4">
    <location>
        <begin position="12"/>
        <end position="31"/>
    </location>
</feature>
<keyword evidence="4" id="KW-1133">Transmembrane helix</keyword>
<proteinExistence type="predicted"/>
<gene>
    <name evidence="6" type="ORF">C0Q70_02180</name>
</gene>
<dbReference type="GO" id="GO:0007165">
    <property type="term" value="P:signal transduction"/>
    <property type="evidence" value="ECO:0007669"/>
    <property type="project" value="TreeGrafter"/>
</dbReference>
<comment type="caution">
    <text evidence="6">The sequence shown here is derived from an EMBL/GenBank/DDBJ whole genome shotgun (WGS) entry which is preliminary data.</text>
</comment>
<dbReference type="PANTHER" id="PTHR15261">
    <property type="entry name" value="THROMBOSPONDIN-TYPE LAMININ G DOMAIN AND EAR REPEAT-CONTAINING"/>
    <property type="match status" value="1"/>
</dbReference>
<accession>A0A2T7Q1J8</accession>
<keyword evidence="4" id="KW-0812">Transmembrane</keyword>
<keyword evidence="3" id="KW-0677">Repeat</keyword>
<organism evidence="6 7">
    <name type="scientific">Pomacea canaliculata</name>
    <name type="common">Golden apple snail</name>
    <dbReference type="NCBI Taxonomy" id="400727"/>
    <lineage>
        <taxon>Eukaryota</taxon>
        <taxon>Metazoa</taxon>
        <taxon>Spiralia</taxon>
        <taxon>Lophotrochozoa</taxon>
        <taxon>Mollusca</taxon>
        <taxon>Gastropoda</taxon>
        <taxon>Caenogastropoda</taxon>
        <taxon>Architaenioglossa</taxon>
        <taxon>Ampullarioidea</taxon>
        <taxon>Ampullariidae</taxon>
        <taxon>Pomacea</taxon>
    </lineage>
</organism>
<reference evidence="6 7" key="1">
    <citation type="submission" date="2018-04" db="EMBL/GenBank/DDBJ databases">
        <title>The genome of golden apple snail Pomacea canaliculata provides insight into stress tolerance and invasive adaptation.</title>
        <authorList>
            <person name="Liu C."/>
            <person name="Liu B."/>
            <person name="Ren Y."/>
            <person name="Zhang Y."/>
            <person name="Wang H."/>
            <person name="Li S."/>
            <person name="Jiang F."/>
            <person name="Yin L."/>
            <person name="Zhang G."/>
            <person name="Qian W."/>
            <person name="Fan W."/>
        </authorList>
    </citation>
    <scope>NUCLEOTIDE SEQUENCE [LARGE SCALE GENOMIC DNA]</scope>
    <source>
        <strain evidence="6">SZHN2017</strain>
        <tissue evidence="6">Muscle</tissue>
    </source>
</reference>
<dbReference type="InterPro" id="IPR005492">
    <property type="entry name" value="EPTP"/>
</dbReference>
<name>A0A2T7Q1J8_POMCA</name>
<dbReference type="AlphaFoldDB" id="A0A2T7Q1J8"/>